<evidence type="ECO:0000313" key="5">
    <source>
        <dbReference type="Proteomes" id="UP000182836"/>
    </source>
</evidence>
<keyword evidence="4" id="KW-1185">Reference proteome</keyword>
<dbReference type="Proteomes" id="UP000182836">
    <property type="component" value="Unassembled WGS sequence"/>
</dbReference>
<dbReference type="SUPFAM" id="SSF50475">
    <property type="entry name" value="FMN-binding split barrel"/>
    <property type="match status" value="1"/>
</dbReference>
<evidence type="ECO:0000313" key="3">
    <source>
        <dbReference type="EMBL" id="SDK55685.1"/>
    </source>
</evidence>
<evidence type="ECO:0000313" key="2">
    <source>
        <dbReference type="EMBL" id="KON99176.1"/>
    </source>
</evidence>
<dbReference type="STRING" id="47500.AF333_00035"/>
<dbReference type="Pfam" id="PF01243">
    <property type="entry name" value="PNPOx_N"/>
    <property type="match status" value="1"/>
</dbReference>
<proteinExistence type="predicted"/>
<reference evidence="2 4" key="1">
    <citation type="submission" date="2015-07" db="EMBL/GenBank/DDBJ databases">
        <title>Fjat-14205 dsm 2895.</title>
        <authorList>
            <person name="Liu B."/>
            <person name="Wang J."/>
            <person name="Zhu Y."/>
            <person name="Liu G."/>
            <person name="Chen Q."/>
            <person name="Chen Z."/>
            <person name="Lan J."/>
            <person name="Che J."/>
            <person name="Ge C."/>
            <person name="Shi H."/>
            <person name="Pan Z."/>
            <person name="Liu X."/>
        </authorList>
    </citation>
    <scope>NUCLEOTIDE SEQUENCE [LARGE SCALE GENOMIC DNA]</scope>
    <source>
        <strain evidence="2 4">DSM 2895</strain>
    </source>
</reference>
<dbReference type="InterPro" id="IPR012349">
    <property type="entry name" value="Split_barrel_FMN-bd"/>
</dbReference>
<dbReference type="RefSeq" id="WP_043063745.1">
    <property type="nucleotide sequence ID" value="NZ_BJOA01000320.1"/>
</dbReference>
<dbReference type="Gene3D" id="2.30.110.10">
    <property type="entry name" value="Electron Transport, Fmn-binding Protein, Chain A"/>
    <property type="match status" value="1"/>
</dbReference>
<gene>
    <name evidence="2" type="ORF">AF333_00035</name>
    <name evidence="3" type="ORF">SAMN04487909_1713</name>
</gene>
<evidence type="ECO:0000259" key="1">
    <source>
        <dbReference type="Pfam" id="PF01243"/>
    </source>
</evidence>
<dbReference type="OrthoDB" id="2381603at2"/>
<dbReference type="GeneID" id="42303603"/>
<accession>A0A0D1VEA4</accession>
<dbReference type="EMBL" id="FNED01000071">
    <property type="protein sequence ID" value="SDK55685.1"/>
    <property type="molecule type" value="Genomic_DNA"/>
</dbReference>
<dbReference type="EMBL" id="LGUG01000002">
    <property type="protein sequence ID" value="KON99176.1"/>
    <property type="molecule type" value="Genomic_DNA"/>
</dbReference>
<evidence type="ECO:0000313" key="4">
    <source>
        <dbReference type="Proteomes" id="UP000037269"/>
    </source>
</evidence>
<dbReference type="PATRIC" id="fig|47500.12.peg.1022"/>
<dbReference type="Proteomes" id="UP000037269">
    <property type="component" value="Unassembled WGS sequence"/>
</dbReference>
<protein>
    <submittedName>
        <fullName evidence="3">Pyridoxamine 5'-phosphate oxidase</fullName>
    </submittedName>
</protein>
<reference evidence="3 5" key="2">
    <citation type="submission" date="2016-10" db="EMBL/GenBank/DDBJ databases">
        <authorList>
            <person name="de Groot N.N."/>
        </authorList>
    </citation>
    <scope>NUCLEOTIDE SEQUENCE [LARGE SCALE GENOMIC DNA]</scope>
    <source>
        <strain evidence="3 5">DSM 2895</strain>
    </source>
</reference>
<dbReference type="NCBIfam" id="NF005232">
    <property type="entry name" value="PRK06733.1"/>
    <property type="match status" value="1"/>
</dbReference>
<organism evidence="2 4">
    <name type="scientific">Aneurinibacillus migulanus</name>
    <name type="common">Bacillus migulanus</name>
    <dbReference type="NCBI Taxonomy" id="47500"/>
    <lineage>
        <taxon>Bacteria</taxon>
        <taxon>Bacillati</taxon>
        <taxon>Bacillota</taxon>
        <taxon>Bacilli</taxon>
        <taxon>Bacillales</taxon>
        <taxon>Paenibacillaceae</taxon>
        <taxon>Aneurinibacillus group</taxon>
        <taxon>Aneurinibacillus</taxon>
    </lineage>
</organism>
<name>A0A0D1VEA4_ANEMI</name>
<dbReference type="InterPro" id="IPR011576">
    <property type="entry name" value="Pyridox_Oxase_N"/>
</dbReference>
<feature type="domain" description="Pyridoxamine 5'-phosphate oxidase N-terminal" evidence="1">
    <location>
        <begin position="14"/>
        <end position="98"/>
    </location>
</feature>
<sequence length="152" mass="16597">MAKKTEVPTTLTVQQQELLNEETLVLLSTVDAETKIPTVNAISWVKAPSESKIRFSVSASSRIVANVKDNPGVTLCIIGLETVYSIVGKGTILTEKLEGVAMPLATIEVDISAIHESMFWGAKIVQEPTFEKTYDLEKAKALDEQVYAAMLK</sequence>
<dbReference type="AlphaFoldDB" id="A0A0D1VEA4"/>